<evidence type="ECO:0000256" key="5">
    <source>
        <dbReference type="ARBA" id="ARBA00023136"/>
    </source>
</evidence>
<comment type="caution">
    <text evidence="6">Lacks conserved residue(s) required for the propagation of feature annotation.</text>
</comment>
<dbReference type="PANTHER" id="PTHR42893">
    <property type="entry name" value="PROTEIN DETOXIFICATION 44, CHLOROPLASTIC-RELATED"/>
    <property type="match status" value="1"/>
</dbReference>
<dbReference type="InterPro" id="IPR007493">
    <property type="entry name" value="DUF538"/>
</dbReference>
<dbReference type="Gene3D" id="2.30.240.10">
    <property type="entry name" value="At5g01610-like"/>
    <property type="match status" value="1"/>
</dbReference>
<dbReference type="Pfam" id="PF01554">
    <property type="entry name" value="MatE"/>
    <property type="match status" value="1"/>
</dbReference>
<comment type="subcellular location">
    <subcellularLocation>
        <location evidence="1">Membrane</location>
        <topology evidence="1">Multi-pass membrane protein</topology>
    </subcellularLocation>
</comment>
<dbReference type="GO" id="GO:0042910">
    <property type="term" value="F:xenobiotic transmembrane transporter activity"/>
    <property type="evidence" value="ECO:0007669"/>
    <property type="project" value="InterPro"/>
</dbReference>
<proteinExistence type="inferred from homology"/>
<accession>A0A4S4DM29</accession>
<dbReference type="AlphaFoldDB" id="A0A4S4DM29"/>
<keyword evidence="8" id="KW-1185">Reference proteome</keyword>
<dbReference type="EMBL" id="SDRB02010825">
    <property type="protein sequence ID" value="THG04031.1"/>
    <property type="molecule type" value="Genomic_DNA"/>
</dbReference>
<feature type="transmembrane region" description="Helical" evidence="6">
    <location>
        <begin position="270"/>
        <end position="293"/>
    </location>
</feature>
<keyword evidence="4 6" id="KW-1133">Transmembrane helix</keyword>
<feature type="transmembrane region" description="Helical" evidence="6">
    <location>
        <begin position="413"/>
        <end position="432"/>
    </location>
</feature>
<keyword evidence="3 6" id="KW-0812">Transmembrane</keyword>
<dbReference type="InterPro" id="IPR044644">
    <property type="entry name" value="DinF-like"/>
</dbReference>
<evidence type="ECO:0000256" key="3">
    <source>
        <dbReference type="ARBA" id="ARBA00022692"/>
    </source>
</evidence>
<protein>
    <recommendedName>
        <fullName evidence="6">Protein DETOXIFICATION</fullName>
    </recommendedName>
    <alternativeName>
        <fullName evidence="6">Multidrug and toxic compound extrusion protein</fullName>
    </alternativeName>
</protein>
<dbReference type="GO" id="GO:0015297">
    <property type="term" value="F:antiporter activity"/>
    <property type="evidence" value="ECO:0007669"/>
    <property type="project" value="InterPro"/>
</dbReference>
<dbReference type="InterPro" id="IPR002528">
    <property type="entry name" value="MATE_fam"/>
</dbReference>
<reference evidence="7 8" key="1">
    <citation type="journal article" date="2018" name="Proc. Natl. Acad. Sci. U.S.A.">
        <title>Draft genome sequence of Camellia sinensis var. sinensis provides insights into the evolution of the tea genome and tea quality.</title>
        <authorList>
            <person name="Wei C."/>
            <person name="Yang H."/>
            <person name="Wang S."/>
            <person name="Zhao J."/>
            <person name="Liu C."/>
            <person name="Gao L."/>
            <person name="Xia E."/>
            <person name="Lu Y."/>
            <person name="Tai Y."/>
            <person name="She G."/>
            <person name="Sun J."/>
            <person name="Cao H."/>
            <person name="Tong W."/>
            <person name="Gao Q."/>
            <person name="Li Y."/>
            <person name="Deng W."/>
            <person name="Jiang X."/>
            <person name="Wang W."/>
            <person name="Chen Q."/>
            <person name="Zhang S."/>
            <person name="Li H."/>
            <person name="Wu J."/>
            <person name="Wang P."/>
            <person name="Li P."/>
            <person name="Shi C."/>
            <person name="Zheng F."/>
            <person name="Jian J."/>
            <person name="Huang B."/>
            <person name="Shan D."/>
            <person name="Shi M."/>
            <person name="Fang C."/>
            <person name="Yue Y."/>
            <person name="Li F."/>
            <person name="Li D."/>
            <person name="Wei S."/>
            <person name="Han B."/>
            <person name="Jiang C."/>
            <person name="Yin Y."/>
            <person name="Xia T."/>
            <person name="Zhang Z."/>
            <person name="Bennetzen J.L."/>
            <person name="Zhao S."/>
            <person name="Wan X."/>
        </authorList>
    </citation>
    <scope>NUCLEOTIDE SEQUENCE [LARGE SCALE GENOMIC DNA]</scope>
    <source>
        <strain evidence="8">cv. Shuchazao</strain>
        <tissue evidence="7">Leaf</tissue>
    </source>
</reference>
<dbReference type="PANTHER" id="PTHR42893:SF11">
    <property type="entry name" value="PROTEIN DETOXIFICATION 43"/>
    <property type="match status" value="1"/>
</dbReference>
<evidence type="ECO:0000256" key="6">
    <source>
        <dbReference type="RuleBase" id="RU004914"/>
    </source>
</evidence>
<evidence type="ECO:0000313" key="8">
    <source>
        <dbReference type="Proteomes" id="UP000306102"/>
    </source>
</evidence>
<dbReference type="GO" id="GO:0016020">
    <property type="term" value="C:membrane"/>
    <property type="evidence" value="ECO:0007669"/>
    <property type="project" value="UniProtKB-SubCell"/>
</dbReference>
<sequence>MSSRTRTKRPTLNLNLNLNLNLPIADIHDILPEYGFPKGIIPNVVKSYSLSSVNGSFEIELEQPCYVQFDKDELIYYDKNIKGVLSYGSVSHVSGIQAKQLFLWVSVTGMDVDFNKGMIQVHGSPMLNPAQRYLTLRALGAPAVLLSLAMQGVFRGFKDTRTPLYATGDSLNIILDPILIFVCHLGVNGAAIAHVLSQYLISVILLCKLMQKVVLLPPSVKDLQFSRFLKNGFLLLARVIAVTFCVTLAASLAARLGTTPMAAFQICLQVWMTSSLLSDGLAVAGQAILACAFAEKDYVKAKAVAARVLQMGFVLGLGLTVVVGLGLQFGSGIFTKDKNVVHLISIGIPSKLKFMIYSHQFVAATQPINSLAFVFDGVNFGASDFIYSAYSMVLVSVVSIASLFLLWKSHGFVGIWFALTIYMGLRAFAGIWRMGTGTGPWRFLRGQSWK</sequence>
<feature type="transmembrane region" description="Helical" evidence="6">
    <location>
        <begin position="228"/>
        <end position="250"/>
    </location>
</feature>
<evidence type="ECO:0000313" key="7">
    <source>
        <dbReference type="EMBL" id="THG04031.1"/>
    </source>
</evidence>
<feature type="transmembrane region" description="Helical" evidence="6">
    <location>
        <begin position="387"/>
        <end position="407"/>
    </location>
</feature>
<organism evidence="7 8">
    <name type="scientific">Camellia sinensis var. sinensis</name>
    <name type="common">China tea</name>
    <dbReference type="NCBI Taxonomy" id="542762"/>
    <lineage>
        <taxon>Eukaryota</taxon>
        <taxon>Viridiplantae</taxon>
        <taxon>Streptophyta</taxon>
        <taxon>Embryophyta</taxon>
        <taxon>Tracheophyta</taxon>
        <taxon>Spermatophyta</taxon>
        <taxon>Magnoliopsida</taxon>
        <taxon>eudicotyledons</taxon>
        <taxon>Gunneridae</taxon>
        <taxon>Pentapetalae</taxon>
        <taxon>asterids</taxon>
        <taxon>Ericales</taxon>
        <taxon>Theaceae</taxon>
        <taxon>Camellia</taxon>
    </lineage>
</organism>
<feature type="transmembrane region" description="Helical" evidence="6">
    <location>
        <begin position="313"/>
        <end position="334"/>
    </location>
</feature>
<dbReference type="SUPFAM" id="SSF141562">
    <property type="entry name" value="At5g01610-like"/>
    <property type="match status" value="1"/>
</dbReference>
<dbReference type="NCBIfam" id="TIGR00797">
    <property type="entry name" value="matE"/>
    <property type="match status" value="1"/>
</dbReference>
<dbReference type="STRING" id="542762.A0A4S4DM29"/>
<dbReference type="Pfam" id="PF04398">
    <property type="entry name" value="DUF538"/>
    <property type="match status" value="1"/>
</dbReference>
<dbReference type="Proteomes" id="UP000306102">
    <property type="component" value="Unassembled WGS sequence"/>
</dbReference>
<dbReference type="InterPro" id="IPR036758">
    <property type="entry name" value="At5g01610-like"/>
</dbReference>
<keyword evidence="5 6" id="KW-0472">Membrane</keyword>
<gene>
    <name evidence="7" type="ORF">TEA_024074</name>
</gene>
<feature type="transmembrane region" description="Helical" evidence="6">
    <location>
        <begin position="134"/>
        <end position="154"/>
    </location>
</feature>
<comment type="similarity">
    <text evidence="2 6">Belongs to the multi antimicrobial extrusion (MATE) (TC 2.A.66.1) family.</text>
</comment>
<dbReference type="GO" id="GO:0015137">
    <property type="term" value="F:citrate transmembrane transporter activity"/>
    <property type="evidence" value="ECO:0007669"/>
    <property type="project" value="TreeGrafter"/>
</dbReference>
<evidence type="ECO:0000256" key="2">
    <source>
        <dbReference type="ARBA" id="ARBA00010199"/>
    </source>
</evidence>
<feature type="transmembrane region" description="Helical" evidence="6">
    <location>
        <begin position="174"/>
        <end position="207"/>
    </location>
</feature>
<comment type="caution">
    <text evidence="7">The sequence shown here is derived from an EMBL/GenBank/DDBJ whole genome shotgun (WGS) entry which is preliminary data.</text>
</comment>
<name>A0A4S4DM29_CAMSN</name>
<dbReference type="CDD" id="cd13136">
    <property type="entry name" value="MATE_DinF_like"/>
    <property type="match status" value="1"/>
</dbReference>
<evidence type="ECO:0000256" key="1">
    <source>
        <dbReference type="ARBA" id="ARBA00004141"/>
    </source>
</evidence>
<evidence type="ECO:0000256" key="4">
    <source>
        <dbReference type="ARBA" id="ARBA00022989"/>
    </source>
</evidence>